<reference evidence="3" key="1">
    <citation type="submission" date="2020-11" db="EMBL/GenBank/DDBJ databases">
        <authorList>
            <person name="Konstantinou D."/>
            <person name="Gkelis S."/>
            <person name="Popin R."/>
            <person name="Fewer D."/>
            <person name="Sivonen K."/>
        </authorList>
    </citation>
    <scope>NUCLEOTIDE SEQUENCE</scope>
    <source>
        <strain evidence="3">TAU-MAC 1115</strain>
    </source>
</reference>
<keyword evidence="4" id="KW-1185">Reference proteome</keyword>
<evidence type="ECO:0000313" key="3">
    <source>
        <dbReference type="EMBL" id="MBT9316905.1"/>
    </source>
</evidence>
<dbReference type="InterPro" id="IPR007890">
    <property type="entry name" value="CHASE2"/>
</dbReference>
<keyword evidence="1" id="KW-0812">Transmembrane</keyword>
<dbReference type="Pfam" id="PF12770">
    <property type="entry name" value="CHAT"/>
    <property type="match status" value="1"/>
</dbReference>
<evidence type="ECO:0000256" key="1">
    <source>
        <dbReference type="SAM" id="Phobius"/>
    </source>
</evidence>
<proteinExistence type="predicted"/>
<accession>A0A947DI04</accession>
<dbReference type="Pfam" id="PF05226">
    <property type="entry name" value="CHASE2"/>
    <property type="match status" value="1"/>
</dbReference>
<dbReference type="InterPro" id="IPR024983">
    <property type="entry name" value="CHAT_dom"/>
</dbReference>
<dbReference type="EMBL" id="JADOES010000035">
    <property type="protein sequence ID" value="MBT9316905.1"/>
    <property type="molecule type" value="Genomic_DNA"/>
</dbReference>
<evidence type="ECO:0000259" key="2">
    <source>
        <dbReference type="SMART" id="SM01080"/>
    </source>
</evidence>
<comment type="caution">
    <text evidence="3">The sequence shown here is derived from an EMBL/GenBank/DDBJ whole genome shotgun (WGS) entry which is preliminary data.</text>
</comment>
<dbReference type="RefSeq" id="WP_215609972.1">
    <property type="nucleotide sequence ID" value="NZ_JADOES010000035.1"/>
</dbReference>
<keyword evidence="1" id="KW-0472">Membrane</keyword>
<evidence type="ECO:0000313" key="4">
    <source>
        <dbReference type="Proteomes" id="UP000717364"/>
    </source>
</evidence>
<gene>
    <name evidence="3" type="ORF">IXB50_15860</name>
</gene>
<feature type="transmembrane region" description="Helical" evidence="1">
    <location>
        <begin position="753"/>
        <end position="778"/>
    </location>
</feature>
<dbReference type="AlphaFoldDB" id="A0A947DI04"/>
<dbReference type="Proteomes" id="UP000717364">
    <property type="component" value="Unassembled WGS sequence"/>
</dbReference>
<feature type="domain" description="CHASE2" evidence="2">
    <location>
        <begin position="425"/>
        <end position="747"/>
    </location>
</feature>
<organism evidence="3 4">
    <name type="scientific">Leptothoe spongobia TAU-MAC 1115</name>
    <dbReference type="NCBI Taxonomy" id="1967444"/>
    <lineage>
        <taxon>Bacteria</taxon>
        <taxon>Bacillati</taxon>
        <taxon>Cyanobacteriota</taxon>
        <taxon>Cyanophyceae</taxon>
        <taxon>Nodosilineales</taxon>
        <taxon>Cymatolegaceae</taxon>
        <taxon>Leptothoe</taxon>
        <taxon>Leptothoe spongobia</taxon>
    </lineage>
</organism>
<dbReference type="SMART" id="SM01080">
    <property type="entry name" value="CHASE2"/>
    <property type="match status" value="1"/>
</dbReference>
<protein>
    <submittedName>
        <fullName evidence="3">CHASE2 domain-containing protein</fullName>
    </submittedName>
</protein>
<name>A0A947DI04_9CYAN</name>
<keyword evidence="1" id="KW-1133">Transmembrane helix</keyword>
<sequence length="811" mass="90347">MEPLVILNLGQGDCRAGLPNITAQLWLTGTTGAIKCVGWLPPAPTLPDIYQRWQRLYQALHHRLSWQNSSSTRALQFDLTTPIHVSSVDFDQLCQQLQSTLNQWLNSEGFQSIDRQLRTKLSTAEPVRIIVETDDPFLQSLPWHLWSFCDDYPATEVAIGTQEYNYATGPQSASAQKSMASVRVLAVLGHGEGIDVQRDIAILQQLPGATIQLLSEPSRPELDQWLWDTDSWDILFFAGHSTSKSADQQGRLFINPTESVSIAHLCNALKTAISRRLKLAIFNSCDGMSLGRALVALNIPQLIVMREPVPDRVAHLFVKNFLQILAEGTPLYSSVRIAREQLQGLEGQFPCASWLPVIFQNPAETPFQWPRPKNVLTSDAPGPLWVRLFKGAQPPPSRAVNWQRVMATSLLITSLIMGLRLVGRLETIELRAYDQLMRSRPPQPPDDRLLLVTIDETDIRQQSPDERRGASITDAKLDELLTTLAAHEPRVIALDLFRDFAADAKYPNLVNSLRTNDRLITICSFGETSVGAGIAPPPELPQATIKQRVGFSSSIPDRDDTIRRAVLMETSPADSSCPAGLSLGFLAVLRYLKDDNIYLSWTDENRPKLQINQVILTPLDNHTGGYHTIDDYGHQIMINFRPQAQSAKGIQVAQQISLEELLNNPVDPRLIKDRIVIIGNIDASFKDFHRTPYTQSHREKTSGVEIHAHIASHILSAVLDNQPLVWTWSQWGDGLWVLGWAFGGGVLVGQLRFWFRGVLVTGSLVILLYGSCYIVLLLGGWLPWIPALMALMGTVAVGELPLKLTTAHVKE</sequence>
<reference evidence="3" key="2">
    <citation type="journal article" date="2021" name="Mar. Drugs">
        <title>Genome Reduction and Secondary Metabolism of the Marine Sponge-Associated Cyanobacterium Leptothoe.</title>
        <authorList>
            <person name="Konstantinou D."/>
            <person name="Popin R.V."/>
            <person name="Fewer D.P."/>
            <person name="Sivonen K."/>
            <person name="Gkelis S."/>
        </authorList>
    </citation>
    <scope>NUCLEOTIDE SEQUENCE</scope>
    <source>
        <strain evidence="3">TAU-MAC 1115</strain>
    </source>
</reference>